<keyword evidence="1" id="KW-0812">Transmembrane</keyword>
<accession>A0ABS5QQ79</accession>
<dbReference type="RefSeq" id="WP_213819858.1">
    <property type="nucleotide sequence ID" value="NZ_JAAMFI010000002.1"/>
</dbReference>
<organism evidence="2 3">
    <name type="scientific">Fructobacillus papyriferae</name>
    <dbReference type="NCBI Taxonomy" id="2713171"/>
    <lineage>
        <taxon>Bacteria</taxon>
        <taxon>Bacillati</taxon>
        <taxon>Bacillota</taxon>
        <taxon>Bacilli</taxon>
        <taxon>Lactobacillales</taxon>
        <taxon>Lactobacillaceae</taxon>
        <taxon>Fructobacillus</taxon>
    </lineage>
</organism>
<gene>
    <name evidence="2" type="ORF">G6R27_04385</name>
</gene>
<evidence type="ECO:0000313" key="2">
    <source>
        <dbReference type="EMBL" id="MBS9335265.1"/>
    </source>
</evidence>
<name>A0ABS5QQ79_9LACO</name>
<reference evidence="2 3" key="1">
    <citation type="submission" date="2020-02" db="EMBL/GenBank/DDBJ databases">
        <title>Fructobacillus sp. isolated from paper mulberry of Taiwan.</title>
        <authorList>
            <person name="Lin S.-T."/>
        </authorList>
    </citation>
    <scope>NUCLEOTIDE SEQUENCE [LARGE SCALE GENOMIC DNA]</scope>
    <source>
        <strain evidence="2 3">M1-10</strain>
    </source>
</reference>
<comment type="caution">
    <text evidence="2">The sequence shown here is derived from an EMBL/GenBank/DDBJ whole genome shotgun (WGS) entry which is preliminary data.</text>
</comment>
<evidence type="ECO:0000256" key="1">
    <source>
        <dbReference type="SAM" id="Phobius"/>
    </source>
</evidence>
<feature type="transmembrane region" description="Helical" evidence="1">
    <location>
        <begin position="6"/>
        <end position="37"/>
    </location>
</feature>
<keyword evidence="3" id="KW-1185">Reference proteome</keyword>
<evidence type="ECO:0000313" key="3">
    <source>
        <dbReference type="Proteomes" id="UP001519418"/>
    </source>
</evidence>
<keyword evidence="1" id="KW-0472">Membrane</keyword>
<dbReference type="EMBL" id="JAAMFI010000002">
    <property type="protein sequence ID" value="MBS9335265.1"/>
    <property type="molecule type" value="Genomic_DNA"/>
</dbReference>
<keyword evidence="1" id="KW-1133">Transmembrane helix</keyword>
<protein>
    <submittedName>
        <fullName evidence="2">Uncharacterized protein</fullName>
    </submittedName>
</protein>
<dbReference type="Proteomes" id="UP001519418">
    <property type="component" value="Unassembled WGS sequence"/>
</dbReference>
<proteinExistence type="predicted"/>
<sequence length="190" mass="21598">MPSFLFWALLLLLLLFLLTHLIPILLIVAIIWGIAYYGKKHRNEKKTAAFTEQTVKEARDINDGDAAPESFKSKLKNRSLEKVQAEFQENHALNLGDGLWIDQANQELLLVLSDDQKTTYIRANFQDISTYFVQFESDYSKTFAIHFAGMAEHDAANVTLSKQENDLLGQSPADYLAVLLSRYGMPLKKD</sequence>